<name>A0AAJ4W7D5_9GAMM</name>
<proteinExistence type="predicted"/>
<sequence>MQKRFFWVNHKQTGKQERENSYIWAPKTKSNGAQNIPYDNLLKVRKGDIIFSYSTLIQAYGIAQGPAYSNPKPKEFGKAGEVWNDDGWKVDVKFHPVTNKIKPSEYIDQLAPLLNAKYYPISPKTGYGIQSCYLAEISCDLALLLFSLTESEHFADTVICNDIIAEQEELKRMEKELEHDKETDVKRMLSARIGQGDFRKGVIQLEPICRVTKIRDTAFLKASHIKPWRDSNKTEKLDPHNGLMLAPHVDHLFDQGWISFTNKGDILVSQQLKPEIFQQLGLKKCNVGSFSEKTTKYLAWHRENIYKK</sequence>
<dbReference type="GO" id="GO:0004519">
    <property type="term" value="F:endonuclease activity"/>
    <property type="evidence" value="ECO:0007669"/>
    <property type="project" value="UniProtKB-KW"/>
</dbReference>
<dbReference type="EMBL" id="FOLW01000001">
    <property type="protein sequence ID" value="SFB96084.1"/>
    <property type="molecule type" value="Genomic_DNA"/>
</dbReference>
<accession>A0AAJ4W7D5</accession>
<gene>
    <name evidence="2" type="ORF">SAMN02745723_10139</name>
</gene>
<keyword evidence="2" id="KW-0255">Endonuclease</keyword>
<evidence type="ECO:0000313" key="2">
    <source>
        <dbReference type="EMBL" id="SFB96084.1"/>
    </source>
</evidence>
<dbReference type="AlphaFoldDB" id="A0AAJ4W7D5"/>
<dbReference type="Pfam" id="PF13391">
    <property type="entry name" value="HNH_2"/>
    <property type="match status" value="1"/>
</dbReference>
<reference evidence="2 3" key="1">
    <citation type="submission" date="2016-10" db="EMBL/GenBank/DDBJ databases">
        <authorList>
            <person name="Varghese N."/>
            <person name="Submissions S."/>
        </authorList>
    </citation>
    <scope>NUCLEOTIDE SEQUENCE [LARGE SCALE GENOMIC DNA]</scope>
    <source>
        <strain evidence="2 3">DSM 5563</strain>
    </source>
</reference>
<comment type="caution">
    <text evidence="2">The sequence shown here is derived from an EMBL/GenBank/DDBJ whole genome shotgun (WGS) entry which is preliminary data.</text>
</comment>
<organism evidence="2 3">
    <name type="scientific">Pragia fontium DSM 5563 = ATCC 49100</name>
    <dbReference type="NCBI Taxonomy" id="1122977"/>
    <lineage>
        <taxon>Bacteria</taxon>
        <taxon>Pseudomonadati</taxon>
        <taxon>Pseudomonadota</taxon>
        <taxon>Gammaproteobacteria</taxon>
        <taxon>Enterobacterales</taxon>
        <taxon>Budviciaceae</taxon>
        <taxon>Pragia</taxon>
    </lineage>
</organism>
<feature type="domain" description="HNH nuclease" evidence="1">
    <location>
        <begin position="209"/>
        <end position="260"/>
    </location>
</feature>
<evidence type="ECO:0000313" key="3">
    <source>
        <dbReference type="Proteomes" id="UP000226420"/>
    </source>
</evidence>
<keyword evidence="2" id="KW-0378">Hydrolase</keyword>
<evidence type="ECO:0000259" key="1">
    <source>
        <dbReference type="Pfam" id="PF13391"/>
    </source>
</evidence>
<dbReference type="InterPro" id="IPR003615">
    <property type="entry name" value="HNH_nuc"/>
</dbReference>
<dbReference type="Proteomes" id="UP000226420">
    <property type="component" value="Unassembled WGS sequence"/>
</dbReference>
<keyword evidence="2" id="KW-0540">Nuclease</keyword>
<dbReference type="RefSeq" id="WP_074819963.1">
    <property type="nucleotide sequence ID" value="NZ_FOLW01000001.1"/>
</dbReference>
<protein>
    <submittedName>
        <fullName evidence="2">HNH endonuclease</fullName>
    </submittedName>
</protein>